<evidence type="ECO:0000256" key="1">
    <source>
        <dbReference type="ARBA" id="ARBA00004533"/>
    </source>
</evidence>
<dbReference type="PANTHER" id="PTHR30606:SF9">
    <property type="entry name" value="LIPID A BIOSYNTHESIS LAUROYLTRANSFERASE"/>
    <property type="match status" value="1"/>
</dbReference>
<comment type="caution">
    <text evidence="7">The sequence shown here is derived from an EMBL/GenBank/DDBJ whole genome shotgun (WGS) entry which is preliminary data.</text>
</comment>
<evidence type="ECO:0000256" key="4">
    <source>
        <dbReference type="ARBA" id="ARBA00022679"/>
    </source>
</evidence>
<dbReference type="GO" id="GO:0005886">
    <property type="term" value="C:plasma membrane"/>
    <property type="evidence" value="ECO:0007669"/>
    <property type="project" value="UniProtKB-SubCell"/>
</dbReference>
<dbReference type="PANTHER" id="PTHR30606">
    <property type="entry name" value="LIPID A BIOSYNTHESIS LAUROYL ACYLTRANSFERASE"/>
    <property type="match status" value="1"/>
</dbReference>
<dbReference type="InterPro" id="IPR004960">
    <property type="entry name" value="LipA_acyltrans"/>
</dbReference>
<evidence type="ECO:0000313" key="7">
    <source>
        <dbReference type="EMBL" id="EGY51978.1"/>
    </source>
</evidence>
<keyword evidence="3" id="KW-0997">Cell inner membrane</keyword>
<comment type="subcellular location">
    <subcellularLocation>
        <location evidence="1">Cell inner membrane</location>
    </subcellularLocation>
</comment>
<evidence type="ECO:0000256" key="3">
    <source>
        <dbReference type="ARBA" id="ARBA00022519"/>
    </source>
</evidence>
<evidence type="ECO:0000256" key="5">
    <source>
        <dbReference type="ARBA" id="ARBA00023136"/>
    </source>
</evidence>
<keyword evidence="6" id="KW-0012">Acyltransferase</keyword>
<evidence type="ECO:0000313" key="8">
    <source>
        <dbReference type="Proteomes" id="UP000003019"/>
    </source>
</evidence>
<proteinExistence type="predicted"/>
<organism evidence="7 8">
    <name type="scientific">Neisseria shayeganii 871</name>
    <dbReference type="NCBI Taxonomy" id="1032488"/>
    <lineage>
        <taxon>Bacteria</taxon>
        <taxon>Pseudomonadati</taxon>
        <taxon>Pseudomonadota</taxon>
        <taxon>Betaproteobacteria</taxon>
        <taxon>Neisseriales</taxon>
        <taxon>Neisseriaceae</taxon>
        <taxon>Neisseria</taxon>
    </lineage>
</organism>
<dbReference type="PIRSF" id="PIRSF028561">
    <property type="entry name" value="Ac_Trasf"/>
    <property type="match status" value="1"/>
</dbReference>
<keyword evidence="2" id="KW-1003">Cell membrane</keyword>
<evidence type="ECO:0000256" key="2">
    <source>
        <dbReference type="ARBA" id="ARBA00022475"/>
    </source>
</evidence>
<dbReference type="AlphaFoldDB" id="G4CJN8"/>
<gene>
    <name evidence="7" type="ORF">HMPREF9371_1828</name>
</gene>
<keyword evidence="5" id="KW-0472">Membrane</keyword>
<dbReference type="GO" id="GO:0016746">
    <property type="term" value="F:acyltransferase activity"/>
    <property type="evidence" value="ECO:0007669"/>
    <property type="project" value="UniProtKB-KW"/>
</dbReference>
<dbReference type="RefSeq" id="WP_009119517.1">
    <property type="nucleotide sequence ID" value="NZ_JH164926.1"/>
</dbReference>
<dbReference type="OrthoDB" id="9808633at2"/>
<dbReference type="HOGENOM" id="CLU_049421_2_1_4"/>
<sequence>MSLNAEHWAAQNERGHRVFLRLTEWMVRHLPVPVMRVCTACVCLYFYLTAPAQRRHIRQYQTRLQRHFPHVRLPESLPVYRQFAAFGEALTDRFAVWQRRIRYADLVVDDPDNLYADMDNPALRGQILICSHLGNAEICRALADSGHHPNFKLNVLVHSRHAQAFNQALKNAGASELNLIQVAELDAAAMLALAERLDRGEWLAVAADRVPLRGEKTVTVDFLGHPARLPQGAWLLAGLLKARTNTLFVLKQNGRYHLKLRRFADVPAWPRGRREAETAAAQRYADRLAEHAAQAPLQWFNFYDFWNTDA</sequence>
<dbReference type="STRING" id="1032488.HMPREF9371_1828"/>
<protein>
    <submittedName>
        <fullName evidence="7">Group 2 glycosyl transferase</fullName>
    </submittedName>
</protein>
<dbReference type="InterPro" id="IPR014548">
    <property type="entry name" value="Ac_Trasf"/>
</dbReference>
<name>G4CJN8_9NEIS</name>
<dbReference type="GO" id="GO:0009247">
    <property type="term" value="P:glycolipid biosynthetic process"/>
    <property type="evidence" value="ECO:0007669"/>
    <property type="project" value="UniProtKB-ARBA"/>
</dbReference>
<dbReference type="Pfam" id="PF03279">
    <property type="entry name" value="Lip_A_acyltrans"/>
    <property type="match status" value="1"/>
</dbReference>
<keyword evidence="4 7" id="KW-0808">Transferase</keyword>
<dbReference type="EMBL" id="AGAY01000062">
    <property type="protein sequence ID" value="EGY51978.1"/>
    <property type="molecule type" value="Genomic_DNA"/>
</dbReference>
<dbReference type="PATRIC" id="fig|1032488.3.peg.1734"/>
<reference evidence="7 8" key="1">
    <citation type="submission" date="2011-05" db="EMBL/GenBank/DDBJ databases">
        <authorList>
            <person name="Muzny D."/>
            <person name="Qin X."/>
            <person name="Deng J."/>
            <person name="Jiang H."/>
            <person name="Liu Y."/>
            <person name="Qu J."/>
            <person name="Song X.-Z."/>
            <person name="Zhang L."/>
            <person name="Thornton R."/>
            <person name="Coyle M."/>
            <person name="Francisco L."/>
            <person name="Jackson L."/>
            <person name="Javaid M."/>
            <person name="Korchina V."/>
            <person name="Kovar C."/>
            <person name="Mata R."/>
            <person name="Mathew T."/>
            <person name="Ngo R."/>
            <person name="Nguyen L."/>
            <person name="Nguyen N."/>
            <person name="Okwuonu G."/>
            <person name="Ongeri F."/>
            <person name="Pham C."/>
            <person name="Simmons D."/>
            <person name="Wilczek-Boney K."/>
            <person name="Hale W."/>
            <person name="Jakkamsetti A."/>
            <person name="Pham P."/>
            <person name="Ruth R."/>
            <person name="San Lucas F."/>
            <person name="Warren J."/>
            <person name="Zhang J."/>
            <person name="Zhao Z."/>
            <person name="Zhou C."/>
            <person name="Zhu D."/>
            <person name="Lee S."/>
            <person name="Bess C."/>
            <person name="Blankenburg K."/>
            <person name="Forbes L."/>
            <person name="Fu Q."/>
            <person name="Gubbala S."/>
            <person name="Hirani K."/>
            <person name="Jayaseelan J.C."/>
            <person name="Lara F."/>
            <person name="Munidasa M."/>
            <person name="Palculict T."/>
            <person name="Patil S."/>
            <person name="Pu L.-L."/>
            <person name="Saada N."/>
            <person name="Tang L."/>
            <person name="Weissenberger G."/>
            <person name="Zhu Y."/>
            <person name="Hemphill L."/>
            <person name="Shang Y."/>
            <person name="Youmans B."/>
            <person name="Ayvaz T."/>
            <person name="Ross M."/>
            <person name="Santibanez J."/>
            <person name="Aqrawi P."/>
            <person name="Gross S."/>
            <person name="Joshi V."/>
            <person name="Fowler G."/>
            <person name="Nazareth L."/>
            <person name="Reid J."/>
            <person name="Worley K."/>
            <person name="Petrosino J."/>
            <person name="Highlander S."/>
            <person name="Gibbs R."/>
        </authorList>
    </citation>
    <scope>NUCLEOTIDE SEQUENCE [LARGE SCALE GENOMIC DNA]</scope>
    <source>
        <strain evidence="7 8">871</strain>
    </source>
</reference>
<keyword evidence="8" id="KW-1185">Reference proteome</keyword>
<evidence type="ECO:0000256" key="6">
    <source>
        <dbReference type="ARBA" id="ARBA00023315"/>
    </source>
</evidence>
<dbReference type="Proteomes" id="UP000003019">
    <property type="component" value="Unassembled WGS sequence"/>
</dbReference>
<accession>G4CJN8</accession>